<dbReference type="Gene3D" id="3.40.50.300">
    <property type="entry name" value="P-loop containing nucleotide triphosphate hydrolases"/>
    <property type="match status" value="1"/>
</dbReference>
<dbReference type="EMBL" id="QZWG01000012">
    <property type="protein sequence ID" value="RZB74887.1"/>
    <property type="molecule type" value="Genomic_DNA"/>
</dbReference>
<evidence type="ECO:0000313" key="3">
    <source>
        <dbReference type="Proteomes" id="UP000289340"/>
    </source>
</evidence>
<dbReference type="InterPro" id="IPR032675">
    <property type="entry name" value="LRR_dom_sf"/>
</dbReference>
<dbReference type="Proteomes" id="UP000289340">
    <property type="component" value="Chromosome 12"/>
</dbReference>
<dbReference type="GO" id="GO:0006952">
    <property type="term" value="P:defense response"/>
    <property type="evidence" value="ECO:0007669"/>
    <property type="project" value="InterPro"/>
</dbReference>
<name>A0A445HMA4_GLYSO</name>
<dbReference type="AlphaFoldDB" id="A0A445HMA4"/>
<sequence length="307" mass="35677">MKVLTVLDDVNDSEHVEKLLGSIDNFGPSSRIILTTRDEQVLRANKVNETYQLREFSSNKALELFNLHAFSQSDHQREYYELSEKMVHYAKGNPLVVKVWLTVFKEKKRVVWESELYKLKKRLPAKVYDVMKLSYDDLDHKEQQIFLDLACFFLRLFRKTIPKLPSSLKTLNVGSCKSLQSLPELPPFLETLNIKYCCSFQTIPKLPPSLETLNANECKSLKTVLLFPSTAVEQLRENRRKVLFWNCLNLDQHSLVAIGLNAQINMMKFANQHLSTPNHDHVENYNNYEYYHSYQAISANLGSNLLE</sequence>
<proteinExistence type="predicted"/>
<gene>
    <name evidence="2" type="ORF">D0Y65_033696</name>
</gene>
<dbReference type="InterPro" id="IPR027417">
    <property type="entry name" value="P-loop_NTPase"/>
</dbReference>
<accession>A0A445HMA4</accession>
<dbReference type="InterPro" id="IPR044974">
    <property type="entry name" value="Disease_R_plants"/>
</dbReference>
<evidence type="ECO:0000313" key="2">
    <source>
        <dbReference type="EMBL" id="RZB74887.1"/>
    </source>
</evidence>
<dbReference type="Gene3D" id="1.10.8.430">
    <property type="entry name" value="Helical domain of apoptotic protease-activating factors"/>
    <property type="match status" value="1"/>
</dbReference>
<feature type="domain" description="NB-ARC" evidence="1">
    <location>
        <begin position="2"/>
        <end position="73"/>
    </location>
</feature>
<evidence type="ECO:0000259" key="1">
    <source>
        <dbReference type="Pfam" id="PF00931"/>
    </source>
</evidence>
<keyword evidence="3" id="KW-1185">Reference proteome</keyword>
<dbReference type="SUPFAM" id="SSF52540">
    <property type="entry name" value="P-loop containing nucleoside triphosphate hydrolases"/>
    <property type="match status" value="1"/>
</dbReference>
<comment type="caution">
    <text evidence="2">The sequence shown here is derived from an EMBL/GenBank/DDBJ whole genome shotgun (WGS) entry which is preliminary data.</text>
</comment>
<dbReference type="Gene3D" id="3.80.10.10">
    <property type="entry name" value="Ribonuclease Inhibitor"/>
    <property type="match status" value="1"/>
</dbReference>
<dbReference type="InterPro" id="IPR002182">
    <property type="entry name" value="NB-ARC"/>
</dbReference>
<dbReference type="GO" id="GO:0043531">
    <property type="term" value="F:ADP binding"/>
    <property type="evidence" value="ECO:0007669"/>
    <property type="project" value="InterPro"/>
</dbReference>
<dbReference type="Pfam" id="PF00931">
    <property type="entry name" value="NB-ARC"/>
    <property type="match status" value="1"/>
</dbReference>
<dbReference type="InterPro" id="IPR042197">
    <property type="entry name" value="Apaf_helical"/>
</dbReference>
<organism evidence="2 3">
    <name type="scientific">Glycine soja</name>
    <name type="common">Wild soybean</name>
    <dbReference type="NCBI Taxonomy" id="3848"/>
    <lineage>
        <taxon>Eukaryota</taxon>
        <taxon>Viridiplantae</taxon>
        <taxon>Streptophyta</taxon>
        <taxon>Embryophyta</taxon>
        <taxon>Tracheophyta</taxon>
        <taxon>Spermatophyta</taxon>
        <taxon>Magnoliopsida</taxon>
        <taxon>eudicotyledons</taxon>
        <taxon>Gunneridae</taxon>
        <taxon>Pentapetalae</taxon>
        <taxon>rosids</taxon>
        <taxon>fabids</taxon>
        <taxon>Fabales</taxon>
        <taxon>Fabaceae</taxon>
        <taxon>Papilionoideae</taxon>
        <taxon>50 kb inversion clade</taxon>
        <taxon>NPAAA clade</taxon>
        <taxon>indigoferoid/millettioid clade</taxon>
        <taxon>Phaseoleae</taxon>
        <taxon>Glycine</taxon>
        <taxon>Glycine subgen. Soja</taxon>
    </lineage>
</organism>
<protein>
    <submittedName>
        <fullName evidence="2">Disease resistance protein RRS1</fullName>
    </submittedName>
</protein>
<dbReference type="SUPFAM" id="SSF52058">
    <property type="entry name" value="L domain-like"/>
    <property type="match status" value="1"/>
</dbReference>
<dbReference type="PANTHER" id="PTHR11017">
    <property type="entry name" value="LEUCINE-RICH REPEAT-CONTAINING PROTEIN"/>
    <property type="match status" value="1"/>
</dbReference>
<reference evidence="2 3" key="1">
    <citation type="submission" date="2018-09" db="EMBL/GenBank/DDBJ databases">
        <title>A high-quality reference genome of wild soybean provides a powerful tool to mine soybean genomes.</title>
        <authorList>
            <person name="Xie M."/>
            <person name="Chung C.Y.L."/>
            <person name="Li M.-W."/>
            <person name="Wong F.-L."/>
            <person name="Chan T.-F."/>
            <person name="Lam H.-M."/>
        </authorList>
    </citation>
    <scope>NUCLEOTIDE SEQUENCE [LARGE SCALE GENOMIC DNA]</scope>
    <source>
        <strain evidence="3">cv. W05</strain>
        <tissue evidence="2">Hypocotyl of etiolated seedlings</tissue>
    </source>
</reference>
<dbReference type="PANTHER" id="PTHR11017:SF263">
    <property type="entry name" value="ADP-RIBOSYL CYCLASE_CYCLIC ADP-RIBOSE HYDROLASE"/>
    <property type="match status" value="1"/>
</dbReference>